<dbReference type="FunFam" id="3.40.50.10540:FF:000005">
    <property type="entry name" value="succinate--hydroxymethylglutarate CoA-transferase isoform X1"/>
    <property type="match status" value="1"/>
</dbReference>
<proteinExistence type="evidence at protein level"/>
<dbReference type="SUPFAM" id="SSF89796">
    <property type="entry name" value="CoA-transferase family III (CaiB/BaiF)"/>
    <property type="match status" value="1"/>
</dbReference>
<name>A0A8V0ZBX3_CHICK</name>
<dbReference type="PANTHER" id="PTHR48207:SF3">
    <property type="entry name" value="SUCCINATE--HYDROXYMETHYLGLUTARATE COA-TRANSFERASE"/>
    <property type="match status" value="1"/>
</dbReference>
<dbReference type="OrthoDB" id="5863171at2759"/>
<reference evidence="3" key="2">
    <citation type="submission" date="2025-08" db="UniProtKB">
        <authorList>
            <consortium name="Ensembl"/>
        </authorList>
    </citation>
    <scope>IDENTIFICATION</scope>
    <source>
        <strain evidence="3">broiler</strain>
    </source>
</reference>
<dbReference type="InterPro" id="IPR050483">
    <property type="entry name" value="CoA-transferase_III_domain"/>
</dbReference>
<dbReference type="InterPro" id="IPR003673">
    <property type="entry name" value="CoA-Trfase_fam_III"/>
</dbReference>
<evidence type="ECO:0007829" key="5">
    <source>
        <dbReference type="PeptideAtlas" id="A0A8V0ZBX3"/>
    </source>
</evidence>
<keyword evidence="5" id="KW-1267">Proteomics identification</keyword>
<reference evidence="3" key="3">
    <citation type="submission" date="2025-09" db="UniProtKB">
        <authorList>
            <consortium name="Ensembl"/>
        </authorList>
    </citation>
    <scope>IDENTIFICATION</scope>
    <source>
        <strain evidence="3">broiler</strain>
    </source>
</reference>
<dbReference type="Proteomes" id="UP000000539">
    <property type="component" value="Chromosome 2"/>
</dbReference>
<evidence type="ECO:0000256" key="1">
    <source>
        <dbReference type="ARBA" id="ARBA00008383"/>
    </source>
</evidence>
<reference evidence="3" key="1">
    <citation type="submission" date="2020-11" db="EMBL/GenBank/DDBJ databases">
        <title>Gallus gallus (Chicken) genome, bGalGal1, GRCg7b, maternal haplotype autosomes + Z &amp; W.</title>
        <authorList>
            <person name="Warren W."/>
            <person name="Formenti G."/>
            <person name="Fedrigo O."/>
            <person name="Haase B."/>
            <person name="Mountcastle J."/>
            <person name="Balacco J."/>
            <person name="Tracey A."/>
            <person name="Schneider V."/>
            <person name="Okimoto R."/>
            <person name="Cheng H."/>
            <person name="Hawken R."/>
            <person name="Howe K."/>
            <person name="Jarvis E.D."/>
        </authorList>
    </citation>
    <scope>NUCLEOTIDE SEQUENCE [LARGE SCALE GENOMIC DNA]</scope>
    <source>
        <strain evidence="3">Broiler</strain>
    </source>
</reference>
<evidence type="ECO:0000313" key="4">
    <source>
        <dbReference type="Proteomes" id="UP000000539"/>
    </source>
</evidence>
<protein>
    <submittedName>
        <fullName evidence="3">Succinyl-CoA:glutarate-CoA transferase</fullName>
    </submittedName>
</protein>
<dbReference type="InterPro" id="IPR023606">
    <property type="entry name" value="CoA-Trfase_III_dom_1_sf"/>
</dbReference>
<dbReference type="AlphaFoldDB" id="A0A8V0ZBX3"/>
<dbReference type="Ensembl" id="ENSGALT00010043672.1">
    <property type="protein sequence ID" value="ENSGALP00010025986.1"/>
    <property type="gene ID" value="ENSGALG00010018049.1"/>
</dbReference>
<dbReference type="GO" id="GO:0005739">
    <property type="term" value="C:mitochondrion"/>
    <property type="evidence" value="ECO:0000318"/>
    <property type="project" value="GO_Central"/>
</dbReference>
<accession>A0A8V0ZBX3</accession>
<evidence type="ECO:0000313" key="3">
    <source>
        <dbReference type="Ensembl" id="ENSGALP00010025986.1"/>
    </source>
</evidence>
<gene>
    <name evidence="3" type="primary">SUGCT</name>
</gene>
<dbReference type="Pfam" id="PF02515">
    <property type="entry name" value="CoA_transf_3"/>
    <property type="match status" value="1"/>
</dbReference>
<dbReference type="GO" id="GO:0047369">
    <property type="term" value="F:succinate-hydroxymethylglutarate CoA-transferase activity"/>
    <property type="evidence" value="ECO:0000318"/>
    <property type="project" value="GO_Central"/>
</dbReference>
<dbReference type="FunCoup" id="A0A8V0ZBX3">
    <property type="interactions" value="10"/>
</dbReference>
<evidence type="ECO:0000256" key="2">
    <source>
        <dbReference type="ARBA" id="ARBA00022679"/>
    </source>
</evidence>
<keyword evidence="4" id="KW-1185">Reference proteome</keyword>
<sequence>MLGTELVWRSCGRGLWRSLCRAAGGSPRALSAASSSACEGARGGGAPPAGASNVKPLDGVKILDLTRVLAGPFATMNLGDLGAEVIKVERPGTGDDTRAWGPPFVGTESVYFLSVNRNKKSIAINMKNSRGAKLIRELAAVSDVFVENYIPGKLAEIGLGYEDIAKIAPHIVYCSITGYGQTGPMVQRGGYDSIAAAISGLTHITGHEGGEPVRVGVAMTDLATGLYACGAIMAGLLQKYKTGKGMHIDCNLLSSQVACLTHVAANYLNCKIEAKRWGTAHGSIVPYQAFKTEDGYIVVGAGNDQQFVTVCQILNLPEVIKDSRYKTNKLRVQNRKELIDILSTRFSEKTTVEWLQLFEGSGVPYGPINNMQQVFSEPQVLHNELVMEMDHPIAGRIAVPGPGVRYSEFVVSHPKPPPLVGQHTVEILKGMLRYEDDAIEELLRTGVVAQHEPGVNEKRASHFLPWHYRKKKKRKKKKKATESLNSF</sequence>
<dbReference type="Gene3D" id="3.40.50.10540">
    <property type="entry name" value="Crotonobetainyl-coa:carnitine coa-transferase, domain 1"/>
    <property type="match status" value="2"/>
</dbReference>
<keyword evidence="2" id="KW-0808">Transferase</keyword>
<organism evidence="3 4">
    <name type="scientific">Gallus gallus</name>
    <name type="common">Chicken</name>
    <dbReference type="NCBI Taxonomy" id="9031"/>
    <lineage>
        <taxon>Eukaryota</taxon>
        <taxon>Metazoa</taxon>
        <taxon>Chordata</taxon>
        <taxon>Craniata</taxon>
        <taxon>Vertebrata</taxon>
        <taxon>Euteleostomi</taxon>
        <taxon>Archelosauria</taxon>
        <taxon>Archosauria</taxon>
        <taxon>Dinosauria</taxon>
        <taxon>Saurischia</taxon>
        <taxon>Theropoda</taxon>
        <taxon>Coelurosauria</taxon>
        <taxon>Aves</taxon>
        <taxon>Neognathae</taxon>
        <taxon>Galloanserae</taxon>
        <taxon>Galliformes</taxon>
        <taxon>Phasianidae</taxon>
        <taxon>Phasianinae</taxon>
        <taxon>Gallus</taxon>
    </lineage>
</organism>
<dbReference type="GeneTree" id="ENSGT00940000157866"/>
<comment type="similarity">
    <text evidence="1">Belongs to the CoA-transferase III family.</text>
</comment>
<dbReference type="PANTHER" id="PTHR48207">
    <property type="entry name" value="SUCCINATE--HYDROXYMETHYLGLUTARATE COA-TRANSFERASE"/>
    <property type="match status" value="1"/>
</dbReference>